<dbReference type="Gene3D" id="3.20.180.10">
    <property type="entry name" value="PNP-oxidase-like"/>
    <property type="match status" value="1"/>
</dbReference>
<organism evidence="2 3">
    <name type="scientific">Micromonospora endophytica</name>
    <dbReference type="NCBI Taxonomy" id="515350"/>
    <lineage>
        <taxon>Bacteria</taxon>
        <taxon>Bacillati</taxon>
        <taxon>Actinomycetota</taxon>
        <taxon>Actinomycetes</taxon>
        <taxon>Micromonosporales</taxon>
        <taxon>Micromonosporaceae</taxon>
        <taxon>Micromonospora</taxon>
    </lineage>
</organism>
<dbReference type="Pfam" id="PF10615">
    <property type="entry name" value="DUF2470"/>
    <property type="match status" value="1"/>
</dbReference>
<dbReference type="EMBL" id="POTX01000401">
    <property type="protein sequence ID" value="PZF83972.1"/>
    <property type="molecule type" value="Genomic_DNA"/>
</dbReference>
<proteinExistence type="predicted"/>
<evidence type="ECO:0000259" key="1">
    <source>
        <dbReference type="Pfam" id="PF10615"/>
    </source>
</evidence>
<dbReference type="Proteomes" id="UP000248627">
    <property type="component" value="Unassembled WGS sequence"/>
</dbReference>
<keyword evidence="3" id="KW-1185">Reference proteome</keyword>
<gene>
    <name evidence="2" type="ORF">C1I93_29720</name>
</gene>
<protein>
    <submittedName>
        <fullName evidence="2">DUF2470 domain-containing protein</fullName>
    </submittedName>
</protein>
<reference evidence="2 3" key="1">
    <citation type="submission" date="2018-01" db="EMBL/GenBank/DDBJ databases">
        <title>Draft genome sequence of Jishengella endophytica.</title>
        <authorList>
            <person name="Sahin N."/>
            <person name="Ay H."/>
            <person name="Saygin H."/>
        </authorList>
    </citation>
    <scope>NUCLEOTIDE SEQUENCE [LARGE SCALE GENOMIC DNA]</scope>
    <source>
        <strain evidence="2 3">DSM 45430</strain>
    </source>
</reference>
<dbReference type="InterPro" id="IPR037119">
    <property type="entry name" value="Haem_oxidase_HugZ-like_sf"/>
</dbReference>
<dbReference type="InterPro" id="IPR019595">
    <property type="entry name" value="DUF2470"/>
</dbReference>
<feature type="domain" description="DUF2470" evidence="1">
    <location>
        <begin position="147"/>
        <end position="222"/>
    </location>
</feature>
<dbReference type="SUPFAM" id="SSF50475">
    <property type="entry name" value="FMN-binding split barrel"/>
    <property type="match status" value="1"/>
</dbReference>
<comment type="caution">
    <text evidence="2">The sequence shown here is derived from an EMBL/GenBank/DDBJ whole genome shotgun (WGS) entry which is preliminary data.</text>
</comment>
<sequence>MSNIHSDAPARRLRSILAGASSLALQTTGQRAELIGRHSLDATGRLRIDLPADSELAADLTRRREVAAIIQVTDLAPTPVRDRVRGHGTLSGWLAPTTLRITDGGAGDLTALLDLAAAEISIDGVTTPVDPDEFAAAEPDPLAADEAELLGHLNHHHPRTIEQLFRLIDPRHRYGVRRVVPIRLDRHGLVLRLERVRGHVDVRLAFDSALRHPDELGTRMAALLRHRPH</sequence>
<accession>A0A2W2BDC0</accession>
<feature type="non-terminal residue" evidence="2">
    <location>
        <position position="229"/>
    </location>
</feature>
<evidence type="ECO:0000313" key="3">
    <source>
        <dbReference type="Proteomes" id="UP000248627"/>
    </source>
</evidence>
<dbReference type="AlphaFoldDB" id="A0A2W2BDC0"/>
<name>A0A2W2BDC0_9ACTN</name>
<evidence type="ECO:0000313" key="2">
    <source>
        <dbReference type="EMBL" id="PZF83972.1"/>
    </source>
</evidence>